<dbReference type="PANTHER" id="PTHR13817">
    <property type="entry name" value="TITIN"/>
    <property type="match status" value="1"/>
</dbReference>
<dbReference type="InterPro" id="IPR013783">
    <property type="entry name" value="Ig-like_fold"/>
</dbReference>
<sequence>MEDADVYKCIVSNDHGEAVYSMSLIVTESMSSTFTFPCVHKLITDLSKFFALLNLMSRSTPAPKEEKKPITEEEMLKILSGADKKDYERICAEHGFTDFRGILKKLKEMKKKGDEEVLVSNIIALRHFLLRIQYSLGKYELKQMGTKFMLCISSVSLKDSGSYSLKVGEKTLSARLNPVRVTERQTAIFEVRLSKKTNKPPVWKFGGKELKRDEKFDVVVSEDGLTHTLKIKDVRPSETGDYTLSLGDLTSTSPLFIDSKRSCNTKGSDSYSQKIHSNEPFGWLSVFSERFATVKSGMSDIQCPTDSSSELCVVLNDEKVDGVWLKDGKEVLVKQGAVHKLIFNKVGEEHEGKYTFRAKGAESEAVLSIADPPAIDPTMLEVLASNPVTVKAGQTAIIKIPFKGKPVPRVTWYKDGIEVTGDARITLEREADSTTLALAKCVREDSGAIMLRLKSDCGTAIANMHLNVLDRPKPPQGKVEFLERTGRCIKMKWKAPRDNGGKQVTSFVIERCMAGKKSWIKVGEVDPSTTFFSNDKVEEGKAYQYRIRAVNSEGVSDPLETEEVCAGEPIEPPGTTSQPQITDVTKDTAMVTWSPPAQDGGAPVLGYIIERRKKGSNMWVPVMDGLVEDMEYEFRVVSVNRAGPGVPSSSSNSVLAKDPVRAPGLVKDLHVTDSSSSSISLGWCPPQQGDEPSGYILEMRLDDAKDWSKCTKIPIAGTSYTVGGLQDRMKYFFRIRAVNEGGVGEPVALEQGALAMPPPGEHRLGIAGPLSDALLVRAGTALCIHVTFTGSPPPVVTWLKNGIPTTGRETIIKGKEHSQFLISSSQRSDSGMYRIGLRNDYGEVHYDVNVPRPPMNLRPVEEVPGVVTLHWDHTPDLADDEHTHYIVLKRDSSTATWFTATERVFSSKYTIGGLLPGRKYYFRVIARNHVGDSDPLDSKEPFSIAKEKGLLGHGSPFHEAPGALLIVLRLMPEGVRNCAVIESTESGDHVQFTGEYPAGKKFHELTYCKGSTAPHLNSLGSSE</sequence>
<feature type="domain" description="Fibronectin type-III" evidence="4">
    <location>
        <begin position="665"/>
        <end position="759"/>
    </location>
</feature>
<dbReference type="SMART" id="SM00060">
    <property type="entry name" value="FN3"/>
    <property type="match status" value="4"/>
</dbReference>
<dbReference type="SMART" id="SM00409">
    <property type="entry name" value="IG"/>
    <property type="match status" value="4"/>
</dbReference>
<feature type="domain" description="Fibronectin type-III" evidence="4">
    <location>
        <begin position="474"/>
        <end position="569"/>
    </location>
</feature>
<dbReference type="CDD" id="cd00096">
    <property type="entry name" value="Ig"/>
    <property type="match status" value="1"/>
</dbReference>
<organism evidence="5 6">
    <name type="scientific">Paramormyrops kingsleyae</name>
    <dbReference type="NCBI Taxonomy" id="1676925"/>
    <lineage>
        <taxon>Eukaryota</taxon>
        <taxon>Metazoa</taxon>
        <taxon>Chordata</taxon>
        <taxon>Craniata</taxon>
        <taxon>Vertebrata</taxon>
        <taxon>Euteleostomi</taxon>
        <taxon>Actinopterygii</taxon>
        <taxon>Neopterygii</taxon>
        <taxon>Teleostei</taxon>
        <taxon>Osteoglossocephala</taxon>
        <taxon>Osteoglossomorpha</taxon>
        <taxon>Osteoglossiformes</taxon>
        <taxon>Mormyridae</taxon>
        <taxon>Paramormyrops</taxon>
    </lineage>
</organism>
<dbReference type="InterPro" id="IPR036179">
    <property type="entry name" value="Ig-like_dom_sf"/>
</dbReference>
<feature type="domain" description="Fibronectin type-III" evidence="4">
    <location>
        <begin position="853"/>
        <end position="948"/>
    </location>
</feature>
<dbReference type="InterPro" id="IPR050964">
    <property type="entry name" value="Striated_Muscle_Regulatory"/>
</dbReference>
<dbReference type="STRING" id="1676925.ENSPKIP00000013249"/>
<dbReference type="InterPro" id="IPR040849">
    <property type="entry name" value="MyBP-C_THB"/>
</dbReference>
<dbReference type="Pfam" id="PF00041">
    <property type="entry name" value="fn3"/>
    <property type="match status" value="3"/>
</dbReference>
<evidence type="ECO:0000313" key="5">
    <source>
        <dbReference type="Ensembl" id="ENSPKIP00000013249.1"/>
    </source>
</evidence>
<dbReference type="CDD" id="cd00063">
    <property type="entry name" value="FN3"/>
    <property type="match status" value="4"/>
</dbReference>
<evidence type="ECO:0000256" key="1">
    <source>
        <dbReference type="ARBA" id="ARBA00022737"/>
    </source>
</evidence>
<keyword evidence="2" id="KW-0393">Immunoglobulin domain</keyword>
<evidence type="ECO:0000256" key="2">
    <source>
        <dbReference type="ARBA" id="ARBA00023319"/>
    </source>
</evidence>
<protein>
    <submittedName>
        <fullName evidence="5">Immunoglobulin superfamily member 22</fullName>
    </submittedName>
</protein>
<dbReference type="Proteomes" id="UP000261540">
    <property type="component" value="Unplaced"/>
</dbReference>
<feature type="domain" description="Ig-like" evidence="3">
    <location>
        <begin position="769"/>
        <end position="833"/>
    </location>
</feature>
<dbReference type="FunFam" id="2.60.40.10:FF:001232">
    <property type="entry name" value="Immunoglobulin-like and fibronectin type III domain-containing 1"/>
    <property type="match status" value="1"/>
</dbReference>
<dbReference type="PROSITE" id="PS50835">
    <property type="entry name" value="IG_LIKE"/>
    <property type="match status" value="1"/>
</dbReference>
<evidence type="ECO:0000313" key="6">
    <source>
        <dbReference type="Proteomes" id="UP000261540"/>
    </source>
</evidence>
<reference evidence="5" key="2">
    <citation type="submission" date="2025-09" db="UniProtKB">
        <authorList>
            <consortium name="Ensembl"/>
        </authorList>
    </citation>
    <scope>IDENTIFICATION</scope>
</reference>
<dbReference type="SUPFAM" id="SSF48726">
    <property type="entry name" value="Immunoglobulin"/>
    <property type="match status" value="4"/>
</dbReference>
<keyword evidence="1" id="KW-0677">Repeat</keyword>
<dbReference type="PROSITE" id="PS50853">
    <property type="entry name" value="FN3"/>
    <property type="match status" value="4"/>
</dbReference>
<dbReference type="InterPro" id="IPR003961">
    <property type="entry name" value="FN3_dom"/>
</dbReference>
<accession>A0A3B3R4Y6</accession>
<dbReference type="SUPFAM" id="SSF49265">
    <property type="entry name" value="Fibronectin type III"/>
    <property type="match status" value="3"/>
</dbReference>
<feature type="domain" description="Fibronectin type-III" evidence="4">
    <location>
        <begin position="575"/>
        <end position="659"/>
    </location>
</feature>
<dbReference type="InterPro" id="IPR036116">
    <property type="entry name" value="FN3_sf"/>
</dbReference>
<dbReference type="Pfam" id="PF07679">
    <property type="entry name" value="I-set"/>
    <property type="match status" value="3"/>
</dbReference>
<evidence type="ECO:0000259" key="3">
    <source>
        <dbReference type="PROSITE" id="PS50835"/>
    </source>
</evidence>
<dbReference type="InterPro" id="IPR013098">
    <property type="entry name" value="Ig_I-set"/>
</dbReference>
<dbReference type="GeneTree" id="ENSGT00940000160123"/>
<dbReference type="AlphaFoldDB" id="A0A3B3R4Y6"/>
<keyword evidence="6" id="KW-1185">Reference proteome</keyword>
<dbReference type="InterPro" id="IPR003599">
    <property type="entry name" value="Ig_sub"/>
</dbReference>
<dbReference type="FunFam" id="2.60.40.10:FF:000031">
    <property type="entry name" value="Myosin-binding protein C, slow type"/>
    <property type="match status" value="1"/>
</dbReference>
<dbReference type="FunFam" id="2.60.40.10:FF:001498">
    <property type="entry name" value="immunoglobulin superfamily member 22"/>
    <property type="match status" value="1"/>
</dbReference>
<dbReference type="GO" id="GO:0031430">
    <property type="term" value="C:M band"/>
    <property type="evidence" value="ECO:0007669"/>
    <property type="project" value="TreeGrafter"/>
</dbReference>
<proteinExistence type="predicted"/>
<name>A0A3B3R4Y6_9TELE</name>
<dbReference type="Pfam" id="PF18362">
    <property type="entry name" value="THB"/>
    <property type="match status" value="1"/>
</dbReference>
<dbReference type="Ensembl" id="ENSPKIT00000037668.1">
    <property type="protein sequence ID" value="ENSPKIP00000013249.1"/>
    <property type="gene ID" value="ENSPKIG00000000742.1"/>
</dbReference>
<dbReference type="PANTHER" id="PTHR13817:SF153">
    <property type="entry name" value="IMMUNOGLOBULIN SUPERFAMILY MEMBER 22"/>
    <property type="match status" value="1"/>
</dbReference>
<evidence type="ECO:0000259" key="4">
    <source>
        <dbReference type="PROSITE" id="PS50853"/>
    </source>
</evidence>
<reference evidence="5" key="1">
    <citation type="submission" date="2025-08" db="UniProtKB">
        <authorList>
            <consortium name="Ensembl"/>
        </authorList>
    </citation>
    <scope>IDENTIFICATION</scope>
</reference>
<dbReference type="PRINTS" id="PR00014">
    <property type="entry name" value="FNTYPEIII"/>
</dbReference>
<dbReference type="GO" id="GO:0045214">
    <property type="term" value="P:sarcomere organization"/>
    <property type="evidence" value="ECO:0007669"/>
    <property type="project" value="TreeGrafter"/>
</dbReference>
<dbReference type="Gene3D" id="2.60.40.10">
    <property type="entry name" value="Immunoglobulins"/>
    <property type="match status" value="8"/>
</dbReference>
<dbReference type="InterPro" id="IPR007110">
    <property type="entry name" value="Ig-like_dom"/>
</dbReference>